<keyword evidence="5 9" id="KW-0732">Signal</keyword>
<organism evidence="11 12">
    <name type="scientific">Sediminibacillus halophilus</name>
    <dbReference type="NCBI Taxonomy" id="482461"/>
    <lineage>
        <taxon>Bacteria</taxon>
        <taxon>Bacillati</taxon>
        <taxon>Bacillota</taxon>
        <taxon>Bacilli</taxon>
        <taxon>Bacillales</taxon>
        <taxon>Bacillaceae</taxon>
        <taxon>Sediminibacillus</taxon>
    </lineage>
</organism>
<evidence type="ECO:0000256" key="3">
    <source>
        <dbReference type="ARBA" id="ARBA00022512"/>
    </source>
</evidence>
<dbReference type="PANTHER" id="PTHR36108">
    <property type="entry name" value="COLOSSIN-B-RELATED"/>
    <property type="match status" value="1"/>
</dbReference>
<evidence type="ECO:0000256" key="9">
    <source>
        <dbReference type="SAM" id="SignalP"/>
    </source>
</evidence>
<comment type="similarity">
    <text evidence="2">Belongs to the serine-aspartate repeat-containing protein (SDr) family.</text>
</comment>
<comment type="subcellular location">
    <subcellularLocation>
        <location evidence="1">Secreted</location>
        <location evidence="1">Cell wall</location>
        <topology evidence="1">Peptidoglycan-anchor</topology>
    </subcellularLocation>
</comment>
<dbReference type="InterPro" id="IPR046771">
    <property type="entry name" value="pAdhesive_11"/>
</dbReference>
<dbReference type="PANTHER" id="PTHR36108:SF13">
    <property type="entry name" value="COLOSSIN-B-RELATED"/>
    <property type="match status" value="1"/>
</dbReference>
<evidence type="ECO:0000313" key="11">
    <source>
        <dbReference type="EMBL" id="SDM44591.1"/>
    </source>
</evidence>
<evidence type="ECO:0000256" key="7">
    <source>
        <dbReference type="SAM" id="MobiDB-lite"/>
    </source>
</evidence>
<feature type="signal peptide" evidence="9">
    <location>
        <begin position="1"/>
        <end position="24"/>
    </location>
</feature>
<dbReference type="RefSeq" id="WP_074599478.1">
    <property type="nucleotide sequence ID" value="NZ_FNHF01000003.1"/>
</dbReference>
<name>A0A1G9TAB0_9BACI</name>
<keyword evidence="8" id="KW-1133">Transmembrane helix</keyword>
<sequence length="1703" mass="186842">MKRAFSTILIVIVMFSSYGSTALAAIQQSSQDPFQMEVVGKSSHDKTVVRFASKDKNTHRAEVKLPTKAKLNIQKSKEFTNEDIRLSYDKTSHKVTFEQKEEATLINSKIVLTNLKEGDNTILAQGYSNGEKLSSQKLTFSVAPPSSTPNNNIESESPNTELSDENQVNPSQDKPAQESNDAEGGITNKEGSEQSNEQKKEKQNSHDSSKEEQANTDTEEENNNNKQPREKEEASEQGGNKLGKSQSKEPTEETGLEGESKKEQTNKREINEEKETVKVSSLNNIGILSGNLNVDIDISPQYESVLAGKAAAYKLVFKTTGSLTQYTDAEVSIDLPITNFTSFTQDLEELKINGVTPTYDASSQRLNYNLGNIASGRTYETVLKINTENGVSPDGYGLDATATFMANEQMPVSDDATVDIEASKSASVSKQFLEVQDNDRNLVSPGAKTLWEIELNIPKKESGEMYLKEDSQIVMTDILPEGLSYDSMKSGPEPSQNGNQLSWTFETPTIEEQSNADKQIYSQKVQVWLTANQGTAGTTQTNQVETETTYIDDSTKRTVGEDSVTVVDSDQANGEFEGNYLAPVHLGPVDGVGNAASFDNKNPNPVVYDDALLGFEHGIAPLPESEAGDFEQYVTVYDIDRDLVFEKLDTPGGFRYKPTRDSPNGVPLNEDPRFNIVASVNGEEQTLVENAETDRTYTRGDFGLTETDEVDYIKYDFTYAPSGMLNIGRAKYYFSVKEGTTGEVVNTFNVYGIDGDGNAFNKHYDEDSRDSVAGPRSATIATKPEGQPPIATVGVKLLEQNNGEVTSGDNRMQVDLNNTNNSPLAMNEKLETVVLLPPGVTIKDQPNADYIDKDGKSSQATTSAAGGSYEVLSNNFNDSGRQLVRISWNDSILRPGSSLSAQLDINIPEDTPNNLIMDVYGFSGDEQLDVPDNDGDTTDTILETDAGDLNEDDVTDEPRLKSGNTYFMRGEYQIETEKLVKGELDEEFSSFGKTTPGGTIDYQLKLTNSSGKNISNLTLIDVLPSVDDLGITDNVERGSQFTPTFNGAIQLPDSWTDRVEVFYSTVENPKRDDLTRYTDYPETTEPLNNPLGAQEPNWMTASEVNDWSNIHSFKIQSKEDTKWLVGEDITIGFSMQAPDASDVPKSILDGSVDPTSRAAWNSFAVATDKGQPVEPFRVGAYMNYDNMVELTKNGENGKVLSGAIFDLQDSEGNVIQSGLTTGGDGKIVVESLFTGDYQFVETKAPKGYKLDETPIPFTIEVGQSEAVTVTAENELIPGSVELTKVGEEGETLEGAEFKLLNENGEEIQSELTTDEEGKLVVENLKPGNYQFVEVKAPFGHELDETPLPFEIAFNQQEPVQVEKENERQTSAVELTKQGEGGAPLEGVTFELQDQEGTTLQGGLTTDENGKLMVQGLKPGSYQFVETESIAGYELNAAPITFEIELGQKEKTTVEAINKLTPGSVELTKVGEEGETLEGAEFKLLNEDGEEIQSGLTTNEEGKLVVENLKPGNYQFIETKAPSGYQLDSSAVPFEVMKNQKEIATVTVKNEKIMGSLQIIKVDDQTDKTLQGAVFEVRDSDNKVLSTLKTNNMGMARLNFLVPGQYTLVETKAPEGYERLKEPITFTIDKEKLSAKLVIENVAIPETPKTHDESPKTPDTPEKEPKTLPQTGEEWLRTLFLLGLVLVGVGGVLLIGSRYERVEE</sequence>
<keyword evidence="3" id="KW-0134">Cell wall</keyword>
<feature type="domain" description="Gram-positive cocci surface proteins LPxTG" evidence="10">
    <location>
        <begin position="1667"/>
        <end position="1703"/>
    </location>
</feature>
<keyword evidence="4" id="KW-0964">Secreted</keyword>
<evidence type="ECO:0000256" key="6">
    <source>
        <dbReference type="ARBA" id="ARBA00023088"/>
    </source>
</evidence>
<evidence type="ECO:0000259" key="10">
    <source>
        <dbReference type="PROSITE" id="PS50847"/>
    </source>
</evidence>
<evidence type="ECO:0000256" key="2">
    <source>
        <dbReference type="ARBA" id="ARBA00007257"/>
    </source>
</evidence>
<dbReference type="Gene3D" id="2.60.40.10">
    <property type="entry name" value="Immunoglobulins"/>
    <property type="match status" value="5"/>
</dbReference>
<dbReference type="PROSITE" id="PS50847">
    <property type="entry name" value="GRAM_POS_ANCHORING"/>
    <property type="match status" value="1"/>
</dbReference>
<evidence type="ECO:0000256" key="4">
    <source>
        <dbReference type="ARBA" id="ARBA00022525"/>
    </source>
</evidence>
<feature type="region of interest" description="Disordered" evidence="7">
    <location>
        <begin position="1073"/>
        <end position="1095"/>
    </location>
</feature>
<dbReference type="Pfam" id="PF20596">
    <property type="entry name" value="pAdhesive_11"/>
    <property type="match status" value="1"/>
</dbReference>
<keyword evidence="8" id="KW-0812">Transmembrane</keyword>
<feature type="chain" id="PRO_5010377455" evidence="9">
    <location>
        <begin position="25"/>
        <end position="1703"/>
    </location>
</feature>
<proteinExistence type="inferred from homology"/>
<dbReference type="InterPro" id="IPR013783">
    <property type="entry name" value="Ig-like_fold"/>
</dbReference>
<gene>
    <name evidence="11" type="ORF">SAMN05216244_2502</name>
</gene>
<dbReference type="InterPro" id="IPR041033">
    <property type="entry name" value="SpaA_PFL_dom_1"/>
</dbReference>
<evidence type="ECO:0000256" key="8">
    <source>
        <dbReference type="SAM" id="Phobius"/>
    </source>
</evidence>
<dbReference type="Pfam" id="PF17802">
    <property type="entry name" value="SpaA"/>
    <property type="match status" value="5"/>
</dbReference>
<evidence type="ECO:0000313" key="12">
    <source>
        <dbReference type="Proteomes" id="UP000182347"/>
    </source>
</evidence>
<feature type="compositionally biased region" description="Basic and acidic residues" evidence="7">
    <location>
        <begin position="258"/>
        <end position="275"/>
    </location>
</feature>
<dbReference type="OrthoDB" id="2056845at2"/>
<accession>A0A1G9TAB0</accession>
<reference evidence="12" key="1">
    <citation type="submission" date="2016-10" db="EMBL/GenBank/DDBJ databases">
        <authorList>
            <person name="Varghese N."/>
            <person name="Submissions S."/>
        </authorList>
    </citation>
    <scope>NUCLEOTIDE SEQUENCE [LARGE SCALE GENOMIC DNA]</scope>
    <source>
        <strain evidence="12">CGMCC 1.6199</strain>
    </source>
</reference>
<feature type="compositionally biased region" description="Basic and acidic residues" evidence="7">
    <location>
        <begin position="190"/>
        <end position="213"/>
    </location>
</feature>
<keyword evidence="6" id="KW-0572">Peptidoglycan-anchor</keyword>
<dbReference type="EMBL" id="FNHF01000003">
    <property type="protein sequence ID" value="SDM44591.1"/>
    <property type="molecule type" value="Genomic_DNA"/>
</dbReference>
<dbReference type="SUPFAM" id="SSF49478">
    <property type="entry name" value="Cna protein B-type domain"/>
    <property type="match status" value="5"/>
</dbReference>
<feature type="compositionally biased region" description="Polar residues" evidence="7">
    <location>
        <begin position="136"/>
        <end position="179"/>
    </location>
</feature>
<evidence type="ECO:0000256" key="5">
    <source>
        <dbReference type="ARBA" id="ARBA00022729"/>
    </source>
</evidence>
<dbReference type="NCBIfam" id="TIGR01167">
    <property type="entry name" value="LPXTG_anchor"/>
    <property type="match status" value="1"/>
</dbReference>
<evidence type="ECO:0000256" key="1">
    <source>
        <dbReference type="ARBA" id="ARBA00004168"/>
    </source>
</evidence>
<keyword evidence="8" id="KW-0472">Membrane</keyword>
<protein>
    <submittedName>
        <fullName evidence="11">LPXTG-motif cell wall anchor domain-containing protein/conserved repeat domain-containing protein</fullName>
    </submittedName>
</protein>
<dbReference type="STRING" id="482461.SAMN05216244_2502"/>
<feature type="compositionally biased region" description="Basic and acidic residues" evidence="7">
    <location>
        <begin position="1647"/>
        <end position="1665"/>
    </location>
</feature>
<dbReference type="Proteomes" id="UP000182347">
    <property type="component" value="Unassembled WGS sequence"/>
</dbReference>
<feature type="region of interest" description="Disordered" evidence="7">
    <location>
        <begin position="1643"/>
        <end position="1667"/>
    </location>
</feature>
<feature type="transmembrane region" description="Helical" evidence="8">
    <location>
        <begin position="1674"/>
        <end position="1695"/>
    </location>
</feature>
<feature type="region of interest" description="Disordered" evidence="7">
    <location>
        <begin position="136"/>
        <end position="275"/>
    </location>
</feature>
<keyword evidence="12" id="KW-1185">Reference proteome</keyword>
<dbReference type="InterPro" id="IPR019931">
    <property type="entry name" value="LPXTG_anchor"/>
</dbReference>